<dbReference type="AlphaFoldDB" id="A0A4V2Z2D9"/>
<feature type="transmembrane region" description="Helical" evidence="7">
    <location>
        <begin position="99"/>
        <end position="119"/>
    </location>
</feature>
<evidence type="ECO:0000256" key="5">
    <source>
        <dbReference type="ARBA" id="ARBA00022989"/>
    </source>
</evidence>
<dbReference type="Proteomes" id="UP000294739">
    <property type="component" value="Unassembled WGS sequence"/>
</dbReference>
<evidence type="ECO:0000256" key="3">
    <source>
        <dbReference type="ARBA" id="ARBA00022475"/>
    </source>
</evidence>
<keyword evidence="4 7" id="KW-0812">Transmembrane</keyword>
<dbReference type="CDD" id="cd06261">
    <property type="entry name" value="TM_PBP2"/>
    <property type="match status" value="1"/>
</dbReference>
<gene>
    <name evidence="9" type="ORF">E1269_17265</name>
</gene>
<protein>
    <submittedName>
        <fullName evidence="9">ABC transporter permease</fullName>
    </submittedName>
</protein>
<evidence type="ECO:0000256" key="7">
    <source>
        <dbReference type="RuleBase" id="RU363032"/>
    </source>
</evidence>
<sequence>MTRYLARRLAHALVVTLCVTAVVFVLLHMLPGGPVRASLPINATPAQVAELTRQYGYDRPLHVQYGTWMWNLLRGDLGFSPQLNMPVRDAITERLPKTMTLMVLGIGASLLIGVPMGIYQAARRYQRSDYLLTGATFLSYAAPVFFVGLLLIDLLAVSFRVFPAGAPQGDSVAEILSQPNALVLPVATFAFCGFAQWSRFIRSATMDNLVQDYVRTARSIGASERQVLWVHVTRNSLITIVTLLGLHLPTLFAGAVIVETVFNYPGMGLMFWQAAQNHDYPILLGVVLFGTILTIVGSILADIGYAVLDPRVRLTA</sequence>
<dbReference type="OrthoDB" id="9778910at2"/>
<dbReference type="InterPro" id="IPR045621">
    <property type="entry name" value="BPD_transp_1_N"/>
</dbReference>
<dbReference type="PANTHER" id="PTHR30465:SF0">
    <property type="entry name" value="OLIGOPEPTIDE TRANSPORT SYSTEM PERMEASE PROTEIN APPB"/>
    <property type="match status" value="1"/>
</dbReference>
<feature type="transmembrane region" description="Helical" evidence="7">
    <location>
        <begin position="131"/>
        <end position="159"/>
    </location>
</feature>
<feature type="transmembrane region" description="Helical" evidence="7">
    <location>
        <begin position="237"/>
        <end position="262"/>
    </location>
</feature>
<dbReference type="Gene3D" id="1.10.3720.10">
    <property type="entry name" value="MetI-like"/>
    <property type="match status" value="1"/>
</dbReference>
<evidence type="ECO:0000256" key="6">
    <source>
        <dbReference type="ARBA" id="ARBA00023136"/>
    </source>
</evidence>
<feature type="domain" description="ABC transmembrane type-1" evidence="8">
    <location>
        <begin position="95"/>
        <end position="301"/>
    </location>
</feature>
<dbReference type="SUPFAM" id="SSF161098">
    <property type="entry name" value="MetI-like"/>
    <property type="match status" value="1"/>
</dbReference>
<dbReference type="GO" id="GO:0055085">
    <property type="term" value="P:transmembrane transport"/>
    <property type="evidence" value="ECO:0007669"/>
    <property type="project" value="InterPro"/>
</dbReference>
<dbReference type="InterPro" id="IPR000515">
    <property type="entry name" value="MetI-like"/>
</dbReference>
<dbReference type="GO" id="GO:0005886">
    <property type="term" value="C:plasma membrane"/>
    <property type="evidence" value="ECO:0007669"/>
    <property type="project" value="UniProtKB-SubCell"/>
</dbReference>
<keyword evidence="10" id="KW-1185">Reference proteome</keyword>
<feature type="transmembrane region" description="Helical" evidence="7">
    <location>
        <begin position="12"/>
        <end position="30"/>
    </location>
</feature>
<dbReference type="RefSeq" id="WP_131896737.1">
    <property type="nucleotide sequence ID" value="NZ_SMKZ01000024.1"/>
</dbReference>
<keyword evidence="2 7" id="KW-0813">Transport</keyword>
<dbReference type="InterPro" id="IPR035906">
    <property type="entry name" value="MetI-like_sf"/>
</dbReference>
<comment type="subcellular location">
    <subcellularLocation>
        <location evidence="1 7">Cell membrane</location>
        <topology evidence="1 7">Multi-pass membrane protein</topology>
    </subcellularLocation>
</comment>
<dbReference type="PANTHER" id="PTHR30465">
    <property type="entry name" value="INNER MEMBRANE ABC TRANSPORTER"/>
    <property type="match status" value="1"/>
</dbReference>
<evidence type="ECO:0000313" key="9">
    <source>
        <dbReference type="EMBL" id="TDE08458.1"/>
    </source>
</evidence>
<feature type="transmembrane region" description="Helical" evidence="7">
    <location>
        <begin position="282"/>
        <end position="308"/>
    </location>
</feature>
<reference evidence="9 10" key="1">
    <citation type="submission" date="2019-03" db="EMBL/GenBank/DDBJ databases">
        <title>Draft genome sequences of novel Actinobacteria.</title>
        <authorList>
            <person name="Sahin N."/>
            <person name="Ay H."/>
            <person name="Saygin H."/>
        </authorList>
    </citation>
    <scope>NUCLEOTIDE SEQUENCE [LARGE SCALE GENOMIC DNA]</scope>
    <source>
        <strain evidence="9 10">5K138</strain>
    </source>
</reference>
<evidence type="ECO:0000256" key="4">
    <source>
        <dbReference type="ARBA" id="ARBA00022692"/>
    </source>
</evidence>
<feature type="transmembrane region" description="Helical" evidence="7">
    <location>
        <begin position="179"/>
        <end position="197"/>
    </location>
</feature>
<evidence type="ECO:0000259" key="8">
    <source>
        <dbReference type="PROSITE" id="PS50928"/>
    </source>
</evidence>
<comment type="similarity">
    <text evidence="7">Belongs to the binding-protein-dependent transport system permease family.</text>
</comment>
<proteinExistence type="inferred from homology"/>
<comment type="caution">
    <text evidence="9">The sequence shown here is derived from an EMBL/GenBank/DDBJ whole genome shotgun (WGS) entry which is preliminary data.</text>
</comment>
<organism evidence="9 10">
    <name type="scientific">Jiangella asiatica</name>
    <dbReference type="NCBI Taxonomy" id="2530372"/>
    <lineage>
        <taxon>Bacteria</taxon>
        <taxon>Bacillati</taxon>
        <taxon>Actinomycetota</taxon>
        <taxon>Actinomycetes</taxon>
        <taxon>Jiangellales</taxon>
        <taxon>Jiangellaceae</taxon>
        <taxon>Jiangella</taxon>
    </lineage>
</organism>
<dbReference type="InParanoid" id="A0A4V2Z2D9"/>
<evidence type="ECO:0000256" key="2">
    <source>
        <dbReference type="ARBA" id="ARBA00022448"/>
    </source>
</evidence>
<dbReference type="Pfam" id="PF00528">
    <property type="entry name" value="BPD_transp_1"/>
    <property type="match status" value="1"/>
</dbReference>
<evidence type="ECO:0000313" key="10">
    <source>
        <dbReference type="Proteomes" id="UP000294739"/>
    </source>
</evidence>
<keyword evidence="5 7" id="KW-1133">Transmembrane helix</keyword>
<dbReference type="Pfam" id="PF19300">
    <property type="entry name" value="BPD_transp_1_N"/>
    <property type="match status" value="1"/>
</dbReference>
<accession>A0A4V2Z2D9</accession>
<keyword evidence="6 7" id="KW-0472">Membrane</keyword>
<keyword evidence="3" id="KW-1003">Cell membrane</keyword>
<name>A0A4V2Z2D9_9ACTN</name>
<dbReference type="PROSITE" id="PS50928">
    <property type="entry name" value="ABC_TM1"/>
    <property type="match status" value="1"/>
</dbReference>
<dbReference type="EMBL" id="SMKZ01000024">
    <property type="protein sequence ID" value="TDE08458.1"/>
    <property type="molecule type" value="Genomic_DNA"/>
</dbReference>
<evidence type="ECO:0000256" key="1">
    <source>
        <dbReference type="ARBA" id="ARBA00004651"/>
    </source>
</evidence>